<evidence type="ECO:0000256" key="1">
    <source>
        <dbReference type="SAM" id="Phobius"/>
    </source>
</evidence>
<keyword evidence="1" id="KW-0472">Membrane</keyword>
<feature type="transmembrane region" description="Helical" evidence="1">
    <location>
        <begin position="49"/>
        <end position="70"/>
    </location>
</feature>
<reference evidence="2" key="1">
    <citation type="journal article" date="2021" name="PeerJ">
        <title>Extensive microbial diversity within the chicken gut microbiome revealed by metagenomics and culture.</title>
        <authorList>
            <person name="Gilroy R."/>
            <person name="Ravi A."/>
            <person name="Getino M."/>
            <person name="Pursley I."/>
            <person name="Horton D.L."/>
            <person name="Alikhan N.F."/>
            <person name="Baker D."/>
            <person name="Gharbi K."/>
            <person name="Hall N."/>
            <person name="Watson M."/>
            <person name="Adriaenssens E.M."/>
            <person name="Foster-Nyarko E."/>
            <person name="Jarju S."/>
            <person name="Secka A."/>
            <person name="Antonio M."/>
            <person name="Oren A."/>
            <person name="Chaudhuri R.R."/>
            <person name="La Ragione R."/>
            <person name="Hildebrand F."/>
            <person name="Pallen M.J."/>
        </authorList>
    </citation>
    <scope>NUCLEOTIDE SEQUENCE</scope>
    <source>
        <strain evidence="2">ChiHjej11B10-19426</strain>
    </source>
</reference>
<dbReference type="EMBL" id="DXCC01000012">
    <property type="protein sequence ID" value="HIZ15087.1"/>
    <property type="molecule type" value="Genomic_DNA"/>
</dbReference>
<dbReference type="AlphaFoldDB" id="A0A9D2DDX8"/>
<evidence type="ECO:0000313" key="2">
    <source>
        <dbReference type="EMBL" id="HIZ15087.1"/>
    </source>
</evidence>
<accession>A0A9D2DDX8</accession>
<sequence length="71" mass="7010">MTTPSKDISAARAIGRLGGKILQLFTVGLPALCTQLLKVAAAAATLLGALAQAALIVAGCALLILLIVALA</sequence>
<keyword evidence="1" id="KW-0812">Transmembrane</keyword>
<proteinExistence type="predicted"/>
<evidence type="ECO:0000313" key="3">
    <source>
        <dbReference type="Proteomes" id="UP000824014"/>
    </source>
</evidence>
<gene>
    <name evidence="2" type="ORF">H9816_04165</name>
</gene>
<dbReference type="Proteomes" id="UP000824014">
    <property type="component" value="Unassembled WGS sequence"/>
</dbReference>
<feature type="transmembrane region" description="Helical" evidence="1">
    <location>
        <begin position="21"/>
        <end position="43"/>
    </location>
</feature>
<name>A0A9D2DDX8_9BACT</name>
<reference evidence="2" key="2">
    <citation type="submission" date="2021-04" db="EMBL/GenBank/DDBJ databases">
        <authorList>
            <person name="Gilroy R."/>
        </authorList>
    </citation>
    <scope>NUCLEOTIDE SEQUENCE</scope>
    <source>
        <strain evidence="2">ChiHjej11B10-19426</strain>
    </source>
</reference>
<protein>
    <submittedName>
        <fullName evidence="2">Uncharacterized protein</fullName>
    </submittedName>
</protein>
<comment type="caution">
    <text evidence="2">The sequence shown here is derived from an EMBL/GenBank/DDBJ whole genome shotgun (WGS) entry which is preliminary data.</text>
</comment>
<keyword evidence="1" id="KW-1133">Transmembrane helix</keyword>
<organism evidence="2 3">
    <name type="scientific">Candidatus Tidjanibacter faecipullorum</name>
    <dbReference type="NCBI Taxonomy" id="2838766"/>
    <lineage>
        <taxon>Bacteria</taxon>
        <taxon>Pseudomonadati</taxon>
        <taxon>Bacteroidota</taxon>
        <taxon>Bacteroidia</taxon>
        <taxon>Bacteroidales</taxon>
        <taxon>Rikenellaceae</taxon>
        <taxon>Tidjanibacter</taxon>
    </lineage>
</organism>